<accession>A0ABS0ADJ6</accession>
<dbReference type="Proteomes" id="UP000644441">
    <property type="component" value="Unassembled WGS sequence"/>
</dbReference>
<organism evidence="1 2">
    <name type="scientific">Alloalcanivorax venustensis ISO4</name>
    <dbReference type="NCBI Taxonomy" id="1177184"/>
    <lineage>
        <taxon>Bacteria</taxon>
        <taxon>Pseudomonadati</taxon>
        <taxon>Pseudomonadota</taxon>
        <taxon>Gammaproteobacteria</taxon>
        <taxon>Oceanospirillales</taxon>
        <taxon>Alcanivoracaceae</taxon>
        <taxon>Alloalcanivorax</taxon>
    </lineage>
</organism>
<comment type="caution">
    <text evidence="1">The sequence shown here is derived from an EMBL/GenBank/DDBJ whole genome shotgun (WGS) entry which is preliminary data.</text>
</comment>
<proteinExistence type="predicted"/>
<evidence type="ECO:0000313" key="1">
    <source>
        <dbReference type="EMBL" id="MBF5051591.1"/>
    </source>
</evidence>
<protein>
    <submittedName>
        <fullName evidence="1">Uncharacterized protein</fullName>
    </submittedName>
</protein>
<name>A0ABS0ADJ6_9GAMM</name>
<sequence>MRLLVEIMPAQEGDGLSAELHDTSLNAHYRIDRFANSEAGADALMDEINRRVAMAPWSSRVFQGEDGGLYISASRVNGLNQGQRLDVREPGKAVRAPSGQVVAFRPGQSVGRVEIVEFVGDYLAVVKTVSGQTPDDRHWITLPASQ</sequence>
<evidence type="ECO:0000313" key="2">
    <source>
        <dbReference type="Proteomes" id="UP000644441"/>
    </source>
</evidence>
<gene>
    <name evidence="1" type="ORF">ISO4_00193</name>
</gene>
<keyword evidence="2" id="KW-1185">Reference proteome</keyword>
<reference evidence="1 2" key="1">
    <citation type="submission" date="2012-09" db="EMBL/GenBank/DDBJ databases">
        <title>Genome Sequence of alkane-degrading Bacterium Alcanivorax venustensis ISO4.</title>
        <authorList>
            <person name="Lai Q."/>
            <person name="Shao Z."/>
        </authorList>
    </citation>
    <scope>NUCLEOTIDE SEQUENCE [LARGE SCALE GENOMIC DNA]</scope>
    <source>
        <strain evidence="1 2">ISO4</strain>
    </source>
</reference>
<dbReference type="EMBL" id="ARXR01000001">
    <property type="protein sequence ID" value="MBF5051591.1"/>
    <property type="molecule type" value="Genomic_DNA"/>
</dbReference>